<organism evidence="8 9">
    <name type="scientific">Mycosarcoma maydis</name>
    <name type="common">Corn smut fungus</name>
    <name type="synonym">Ustilago maydis</name>
    <dbReference type="NCBI Taxonomy" id="5270"/>
    <lineage>
        <taxon>Eukaryota</taxon>
        <taxon>Fungi</taxon>
        <taxon>Dikarya</taxon>
        <taxon>Basidiomycota</taxon>
        <taxon>Ustilaginomycotina</taxon>
        <taxon>Ustilaginomycetes</taxon>
        <taxon>Ustilaginales</taxon>
        <taxon>Ustilaginaceae</taxon>
        <taxon>Mycosarcoma</taxon>
    </lineage>
</organism>
<sequence>MTTEATGPRRSARNAGKPAASASASARAPVAVKRKAASSNAGDKRAKLDSQPASIAKVLEIGDALPSLKLKLDDSSELDTATLKNVVLFSYPRANTSGCTTQAKLYRDNHAAFTRANYTVYGLSNDAPSSLSSWKSKLSLPYNLISDPQRLLIKALTGSNDKTKRSHFVIDANAKLALAQLSVKPAESCESALAFVQPKSD</sequence>
<accession>A0A0D1DW78</accession>
<dbReference type="InterPro" id="IPR050924">
    <property type="entry name" value="Peroxiredoxin_BCP/PrxQ"/>
</dbReference>
<dbReference type="EMBL" id="CM003156">
    <property type="protein sequence ID" value="KIS66790.1"/>
    <property type="molecule type" value="Genomic_DNA"/>
</dbReference>
<keyword evidence="3" id="KW-0560">Oxidoreductase</keyword>
<feature type="region of interest" description="Disordered" evidence="6">
    <location>
        <begin position="1"/>
        <end position="49"/>
    </location>
</feature>
<dbReference type="GO" id="GO:0034599">
    <property type="term" value="P:cellular response to oxidative stress"/>
    <property type="evidence" value="ECO:0000318"/>
    <property type="project" value="GO_Central"/>
</dbReference>
<dbReference type="Gene3D" id="3.40.30.10">
    <property type="entry name" value="Glutaredoxin"/>
    <property type="match status" value="1"/>
</dbReference>
<dbReference type="KEGG" id="uma:UMAG_04851"/>
<keyword evidence="5" id="KW-0676">Redox-active center</keyword>
<dbReference type="OrthoDB" id="338622at2759"/>
<dbReference type="GeneID" id="23564904"/>
<dbReference type="GO" id="GO:0005737">
    <property type="term" value="C:cytoplasm"/>
    <property type="evidence" value="ECO:0000318"/>
    <property type="project" value="GO_Central"/>
</dbReference>
<keyword evidence="1" id="KW-0575">Peroxidase</keyword>
<dbReference type="Proteomes" id="UP000000561">
    <property type="component" value="Chromosome 17"/>
</dbReference>
<dbReference type="InterPro" id="IPR036249">
    <property type="entry name" value="Thioredoxin-like_sf"/>
</dbReference>
<name>A0A0D1DW78_MYCMD</name>
<dbReference type="InParanoid" id="A0A0D1DW78"/>
<dbReference type="Pfam" id="PF00578">
    <property type="entry name" value="AhpC-TSA"/>
    <property type="match status" value="1"/>
</dbReference>
<dbReference type="PANTHER" id="PTHR42801">
    <property type="entry name" value="THIOREDOXIN-DEPENDENT PEROXIDE REDUCTASE"/>
    <property type="match status" value="1"/>
</dbReference>
<evidence type="ECO:0000256" key="2">
    <source>
        <dbReference type="ARBA" id="ARBA00022862"/>
    </source>
</evidence>
<proteinExistence type="predicted"/>
<dbReference type="OMA" id="CGFRDNF"/>
<evidence type="ECO:0000256" key="1">
    <source>
        <dbReference type="ARBA" id="ARBA00022559"/>
    </source>
</evidence>
<evidence type="ECO:0000313" key="8">
    <source>
        <dbReference type="EMBL" id="KIS66790.1"/>
    </source>
</evidence>
<evidence type="ECO:0000256" key="4">
    <source>
        <dbReference type="ARBA" id="ARBA00023157"/>
    </source>
</evidence>
<evidence type="ECO:0000259" key="7">
    <source>
        <dbReference type="Pfam" id="PF00578"/>
    </source>
</evidence>
<feature type="domain" description="Alkyl hydroperoxide reductase subunit C/ Thiol specific antioxidant" evidence="7">
    <location>
        <begin position="61"/>
        <end position="177"/>
    </location>
</feature>
<evidence type="ECO:0000313" key="9">
    <source>
        <dbReference type="Proteomes" id="UP000000561"/>
    </source>
</evidence>
<feature type="compositionally biased region" description="Low complexity" evidence="6">
    <location>
        <begin position="13"/>
        <end position="31"/>
    </location>
</feature>
<keyword evidence="4" id="KW-1015">Disulfide bond</keyword>
<evidence type="ECO:0000256" key="5">
    <source>
        <dbReference type="ARBA" id="ARBA00023284"/>
    </source>
</evidence>
<dbReference type="InterPro" id="IPR000866">
    <property type="entry name" value="AhpC/TSA"/>
</dbReference>
<protein>
    <recommendedName>
        <fullName evidence="7">Alkyl hydroperoxide reductase subunit C/ Thiol specific antioxidant domain-containing protein</fullName>
    </recommendedName>
</protein>
<evidence type="ECO:0000256" key="3">
    <source>
        <dbReference type="ARBA" id="ARBA00023002"/>
    </source>
</evidence>
<reference evidence="8 9" key="1">
    <citation type="journal article" date="2006" name="Nature">
        <title>Insights from the genome of the biotrophic fungal plant pathogen Ustilago maydis.</title>
        <authorList>
            <person name="Kamper J."/>
            <person name="Kahmann R."/>
            <person name="Bolker M."/>
            <person name="Ma L.J."/>
            <person name="Brefort T."/>
            <person name="Saville B.J."/>
            <person name="Banuett F."/>
            <person name="Kronstad J.W."/>
            <person name="Gold S.E."/>
            <person name="Muller O."/>
            <person name="Perlin M.H."/>
            <person name="Wosten H.A."/>
            <person name="de Vries R."/>
            <person name="Ruiz-Herrera J."/>
            <person name="Reynaga-Pena C.G."/>
            <person name="Snetselaar K."/>
            <person name="McCann M."/>
            <person name="Perez-Martin J."/>
            <person name="Feldbrugge M."/>
            <person name="Basse C.W."/>
            <person name="Steinberg G."/>
            <person name="Ibeas J.I."/>
            <person name="Holloman W."/>
            <person name="Guzman P."/>
            <person name="Farman M."/>
            <person name="Stajich J.E."/>
            <person name="Sentandreu R."/>
            <person name="Gonzalez-Prieto J.M."/>
            <person name="Kennell J.C."/>
            <person name="Molina L."/>
            <person name="Schirawski J."/>
            <person name="Mendoza-Mendoza A."/>
            <person name="Greilinger D."/>
            <person name="Munch K."/>
            <person name="Rossel N."/>
            <person name="Scherer M."/>
            <person name="Vranes M."/>
            <person name="Ladendorf O."/>
            <person name="Vincon V."/>
            <person name="Fuchs U."/>
            <person name="Sandrock B."/>
            <person name="Meng S."/>
            <person name="Ho E.C."/>
            <person name="Cahill M.J."/>
            <person name="Boyce K.J."/>
            <person name="Klose J."/>
            <person name="Klosterman S.J."/>
            <person name="Deelstra H.J."/>
            <person name="Ortiz-Castellanos L."/>
            <person name="Li W."/>
            <person name="Sanchez-Alonso P."/>
            <person name="Schreier P.H."/>
            <person name="Hauser-Hahn I."/>
            <person name="Vaupel M."/>
            <person name="Koopmann E."/>
            <person name="Friedrich G."/>
            <person name="Voss H."/>
            <person name="Schluter T."/>
            <person name="Margolis J."/>
            <person name="Platt D."/>
            <person name="Swimmer C."/>
            <person name="Gnirke A."/>
            <person name="Chen F."/>
            <person name="Vysotskaia V."/>
            <person name="Mannhaupt G."/>
            <person name="Guldener U."/>
            <person name="Munsterkotter M."/>
            <person name="Haase D."/>
            <person name="Oesterheld M."/>
            <person name="Mewes H.W."/>
            <person name="Mauceli E.W."/>
            <person name="DeCaprio D."/>
            <person name="Wade C.M."/>
            <person name="Butler J."/>
            <person name="Young S."/>
            <person name="Jaffe D.B."/>
            <person name="Calvo S."/>
            <person name="Nusbaum C."/>
            <person name="Galagan J."/>
            <person name="Birren B.W."/>
        </authorList>
    </citation>
    <scope>NUCLEOTIDE SEQUENCE [LARGE SCALE GENOMIC DNA]</scope>
    <source>
        <strain evidence="9">DSM 14603 / FGSC 9021 / UM521</strain>
    </source>
</reference>
<dbReference type="CDD" id="cd03017">
    <property type="entry name" value="PRX_BCP"/>
    <property type="match status" value="1"/>
</dbReference>
<dbReference type="SUPFAM" id="SSF52833">
    <property type="entry name" value="Thioredoxin-like"/>
    <property type="match status" value="1"/>
</dbReference>
<dbReference type="AlphaFoldDB" id="A0A0D1DW78"/>
<dbReference type="PANTHER" id="PTHR42801:SF23">
    <property type="entry name" value="PEROXIREDOXIN DOT5"/>
    <property type="match status" value="1"/>
</dbReference>
<keyword evidence="9" id="KW-1185">Reference proteome</keyword>
<dbReference type="RefSeq" id="XP_011391700.1">
    <property type="nucleotide sequence ID" value="XM_011393398.1"/>
</dbReference>
<dbReference type="GO" id="GO:0008379">
    <property type="term" value="F:thioredoxin peroxidase activity"/>
    <property type="evidence" value="ECO:0000318"/>
    <property type="project" value="GO_Central"/>
</dbReference>
<dbReference type="VEuPathDB" id="FungiDB:UMAG_04851"/>
<evidence type="ECO:0000256" key="6">
    <source>
        <dbReference type="SAM" id="MobiDB-lite"/>
    </source>
</evidence>
<gene>
    <name evidence="8" type="ORF">UMAG_04851</name>
</gene>
<dbReference type="FunCoup" id="A0A0D1DW78">
    <property type="interactions" value="165"/>
</dbReference>
<dbReference type="eggNOG" id="KOG0855">
    <property type="taxonomic scope" value="Eukaryota"/>
</dbReference>
<dbReference type="STRING" id="237631.A0A0D1DW78"/>
<dbReference type="GO" id="GO:0045454">
    <property type="term" value="P:cell redox homeostasis"/>
    <property type="evidence" value="ECO:0000318"/>
    <property type="project" value="GO_Central"/>
</dbReference>
<keyword evidence="2" id="KW-0049">Antioxidant</keyword>